<dbReference type="GO" id="GO:0005886">
    <property type="term" value="C:plasma membrane"/>
    <property type="evidence" value="ECO:0007669"/>
    <property type="project" value="TreeGrafter"/>
</dbReference>
<protein>
    <submittedName>
        <fullName evidence="6">C4-dicarboxylate ABC transporter</fullName>
    </submittedName>
</protein>
<sequence length="362" mass="39887">MNEQKTYPTPLQYLATSVKRVPIPIGALALGLVALGGLLRPYWEPAAWIFGAMAAILLLMLVAKTVFFPRMVRHDLGNSIFASVAVGAFMAAMQIAALFAPLAPQAMFVLWVVAVAAHALWIAWFTWSFIRKFDLSQVFPTYFVCYVGIIVASITSPTFGLEALGRGIWWFGFVAYMVLLVVVTLRYAKHEAPQPAKPLLCIYTAPMSLSLAGYCAVFDPNAHVAVLMEVLAQAFFVFVLIKLPPMLKLPFYPSYAAFTFPFVITASALSKTATLLGNPMWMGVLLAAETAFATAIVLYATARYLVFLFKPERVAMANDLGNTALPAGTRDVSMRVFSPRIRRALLVAVRMRKMARRLRARG</sequence>
<dbReference type="PANTHER" id="PTHR37955:SF1">
    <property type="entry name" value="DEP DOMAIN-CONTAINING PROTEIN"/>
    <property type="match status" value="1"/>
</dbReference>
<organism evidence="6 7">
    <name type="scientific">Slackia equolifaciens</name>
    <dbReference type="NCBI Taxonomy" id="498718"/>
    <lineage>
        <taxon>Bacteria</taxon>
        <taxon>Bacillati</taxon>
        <taxon>Actinomycetota</taxon>
        <taxon>Coriobacteriia</taxon>
        <taxon>Eggerthellales</taxon>
        <taxon>Eggerthellaceae</taxon>
        <taxon>Slackia</taxon>
    </lineage>
</organism>
<comment type="caution">
    <text evidence="6">The sequence shown here is derived from an EMBL/GenBank/DDBJ whole genome shotgun (WGS) entry which is preliminary data.</text>
</comment>
<feature type="transmembrane region" description="Helical" evidence="5">
    <location>
        <begin position="108"/>
        <end position="130"/>
    </location>
</feature>
<evidence type="ECO:0000256" key="5">
    <source>
        <dbReference type="SAM" id="Phobius"/>
    </source>
</evidence>
<feature type="transmembrane region" description="Helical" evidence="5">
    <location>
        <begin position="280"/>
        <end position="306"/>
    </location>
</feature>
<dbReference type="AlphaFoldDB" id="A0A3N0B268"/>
<dbReference type="CDD" id="cd09325">
    <property type="entry name" value="TDT_C4-dicarb_trans"/>
    <property type="match status" value="1"/>
</dbReference>
<keyword evidence="3 5" id="KW-1133">Transmembrane helix</keyword>
<dbReference type="Proteomes" id="UP000269591">
    <property type="component" value="Unassembled WGS sequence"/>
</dbReference>
<feature type="transmembrane region" description="Helical" evidence="5">
    <location>
        <begin position="21"/>
        <end position="39"/>
    </location>
</feature>
<comment type="subcellular location">
    <subcellularLocation>
        <location evidence="1">Membrane</location>
        <topology evidence="1">Multi-pass membrane protein</topology>
    </subcellularLocation>
</comment>
<dbReference type="Pfam" id="PF03595">
    <property type="entry name" value="SLAC1"/>
    <property type="match status" value="1"/>
</dbReference>
<keyword evidence="7" id="KW-1185">Reference proteome</keyword>
<feature type="transmembrane region" description="Helical" evidence="5">
    <location>
        <begin position="167"/>
        <end position="188"/>
    </location>
</feature>
<evidence type="ECO:0000313" key="6">
    <source>
        <dbReference type="EMBL" id="RNL40849.1"/>
    </source>
</evidence>
<dbReference type="PANTHER" id="PTHR37955">
    <property type="entry name" value="TELLURITE RESISTANCE PROTEIN TEHA"/>
    <property type="match status" value="1"/>
</dbReference>
<dbReference type="InterPro" id="IPR038665">
    <property type="entry name" value="Voltage-dep_anion_channel_sf"/>
</dbReference>
<feature type="transmembrane region" description="Helical" evidence="5">
    <location>
        <begin position="200"/>
        <end position="218"/>
    </location>
</feature>
<dbReference type="RefSeq" id="WP_123208468.1">
    <property type="nucleotide sequence ID" value="NZ_JBHTHO010000002.1"/>
</dbReference>
<evidence type="ECO:0000256" key="4">
    <source>
        <dbReference type="ARBA" id="ARBA00023136"/>
    </source>
</evidence>
<evidence type="ECO:0000256" key="1">
    <source>
        <dbReference type="ARBA" id="ARBA00004141"/>
    </source>
</evidence>
<feature type="transmembrane region" description="Helical" evidence="5">
    <location>
        <begin position="142"/>
        <end position="161"/>
    </location>
</feature>
<dbReference type="EMBL" id="QIBX01000004">
    <property type="protein sequence ID" value="RNL40849.1"/>
    <property type="molecule type" value="Genomic_DNA"/>
</dbReference>
<evidence type="ECO:0000256" key="2">
    <source>
        <dbReference type="ARBA" id="ARBA00022692"/>
    </source>
</evidence>
<dbReference type="GO" id="GO:0046583">
    <property type="term" value="F:monoatomic cation efflux transmembrane transporter activity"/>
    <property type="evidence" value="ECO:0007669"/>
    <property type="project" value="TreeGrafter"/>
</dbReference>
<name>A0A3N0B268_9ACTN</name>
<dbReference type="Gene3D" id="1.50.10.150">
    <property type="entry name" value="Voltage-dependent anion channel"/>
    <property type="match status" value="1"/>
</dbReference>
<evidence type="ECO:0000313" key="7">
    <source>
        <dbReference type="Proteomes" id="UP000269591"/>
    </source>
</evidence>
<feature type="transmembrane region" description="Helical" evidence="5">
    <location>
        <begin position="45"/>
        <end position="68"/>
    </location>
</feature>
<dbReference type="OrthoDB" id="309023at2"/>
<feature type="transmembrane region" description="Helical" evidence="5">
    <location>
        <begin position="80"/>
        <end position="102"/>
    </location>
</feature>
<dbReference type="InterPro" id="IPR004695">
    <property type="entry name" value="SLAC1/Mae1/Ssu1/TehA"/>
</dbReference>
<accession>A0A3N0B268</accession>
<feature type="transmembrane region" description="Helical" evidence="5">
    <location>
        <begin position="224"/>
        <end position="243"/>
    </location>
</feature>
<keyword evidence="4 5" id="KW-0472">Membrane</keyword>
<evidence type="ECO:0000256" key="3">
    <source>
        <dbReference type="ARBA" id="ARBA00022989"/>
    </source>
</evidence>
<feature type="transmembrane region" description="Helical" evidence="5">
    <location>
        <begin position="255"/>
        <end position="274"/>
    </location>
</feature>
<proteinExistence type="predicted"/>
<keyword evidence="2 5" id="KW-0812">Transmembrane</keyword>
<dbReference type="InterPro" id="IPR052951">
    <property type="entry name" value="Tellurite_res_ion_channel"/>
</dbReference>
<reference evidence="7" key="1">
    <citation type="submission" date="2018-05" db="EMBL/GenBank/DDBJ databases">
        <title>Genome Sequencing of selected type strains of the family Eggerthellaceae.</title>
        <authorList>
            <person name="Danylec N."/>
            <person name="Stoll D.A."/>
            <person name="Doetsch A."/>
            <person name="Huch M."/>
        </authorList>
    </citation>
    <scope>NUCLEOTIDE SEQUENCE [LARGE SCALE GENOMIC DNA]</scope>
    <source>
        <strain evidence="7">DSM 24851</strain>
    </source>
</reference>
<gene>
    <name evidence="6" type="ORF">DMP06_04060</name>
</gene>